<dbReference type="AlphaFoldDB" id="A0A4U1B706"/>
<comment type="caution">
    <text evidence="2">The sequence shown here is derived from an EMBL/GenBank/DDBJ whole genome shotgun (WGS) entry which is preliminary data.</text>
</comment>
<keyword evidence="1" id="KW-1133">Transmembrane helix</keyword>
<evidence type="ECO:0000256" key="1">
    <source>
        <dbReference type="SAM" id="Phobius"/>
    </source>
</evidence>
<keyword evidence="1" id="KW-0812">Transmembrane</keyword>
<sequence length="93" mass="10843">MNRLATPRQWYRFTATVIVMLPVLIDLIWFEHVIVSLIYVPMTCLILAIIAKVIDNQFARIMVLEQGKQLKFRLMSFPILQGKARRTGKRRAA</sequence>
<dbReference type="OrthoDB" id="9908177at2"/>
<dbReference type="RefSeq" id="WP_136735511.1">
    <property type="nucleotide sequence ID" value="NZ_SWDB01000017.1"/>
</dbReference>
<feature type="transmembrane region" description="Helical" evidence="1">
    <location>
        <begin position="12"/>
        <end position="30"/>
    </location>
</feature>
<organism evidence="2 3">
    <name type="scientific">Thalassotalea mangrovi</name>
    <dbReference type="NCBI Taxonomy" id="2572245"/>
    <lineage>
        <taxon>Bacteria</taxon>
        <taxon>Pseudomonadati</taxon>
        <taxon>Pseudomonadota</taxon>
        <taxon>Gammaproteobacteria</taxon>
        <taxon>Alteromonadales</taxon>
        <taxon>Colwelliaceae</taxon>
        <taxon>Thalassotalea</taxon>
    </lineage>
</organism>
<keyword evidence="3" id="KW-1185">Reference proteome</keyword>
<name>A0A4U1B706_9GAMM</name>
<feature type="transmembrane region" description="Helical" evidence="1">
    <location>
        <begin position="36"/>
        <end position="54"/>
    </location>
</feature>
<evidence type="ECO:0000313" key="3">
    <source>
        <dbReference type="Proteomes" id="UP000307999"/>
    </source>
</evidence>
<accession>A0A4U1B706</accession>
<dbReference type="Proteomes" id="UP000307999">
    <property type="component" value="Unassembled WGS sequence"/>
</dbReference>
<keyword evidence="1" id="KW-0472">Membrane</keyword>
<proteinExistence type="predicted"/>
<evidence type="ECO:0000313" key="2">
    <source>
        <dbReference type="EMBL" id="TKB45646.1"/>
    </source>
</evidence>
<protein>
    <submittedName>
        <fullName evidence="2">Uncharacterized protein</fullName>
    </submittedName>
</protein>
<dbReference type="EMBL" id="SWDB01000017">
    <property type="protein sequence ID" value="TKB45646.1"/>
    <property type="molecule type" value="Genomic_DNA"/>
</dbReference>
<reference evidence="2 3" key="1">
    <citation type="submission" date="2019-04" db="EMBL/GenBank/DDBJ databases">
        <title>Thalassotalea guangxiensis sp. nov., isolated from sediment of the coastal wetland.</title>
        <authorList>
            <person name="Zheng S."/>
            <person name="Zhang D."/>
        </authorList>
    </citation>
    <scope>NUCLEOTIDE SEQUENCE [LARGE SCALE GENOMIC DNA]</scope>
    <source>
        <strain evidence="2 3">ZS-4</strain>
    </source>
</reference>
<gene>
    <name evidence="2" type="ORF">E8M12_07715</name>
</gene>